<reference evidence="8" key="1">
    <citation type="submission" date="2023-01" db="EMBL/GenBank/DDBJ databases">
        <authorList>
            <person name="Van Ghelder C."/>
            <person name="Rancurel C."/>
        </authorList>
    </citation>
    <scope>NUCLEOTIDE SEQUENCE</scope>
    <source>
        <strain evidence="8">CNCM I-4278</strain>
    </source>
</reference>
<evidence type="ECO:0000256" key="4">
    <source>
        <dbReference type="ARBA" id="ARBA00023136"/>
    </source>
</evidence>
<feature type="transmembrane region" description="Helical" evidence="6">
    <location>
        <begin position="256"/>
        <end position="278"/>
    </location>
</feature>
<feature type="transmembrane region" description="Helical" evidence="6">
    <location>
        <begin position="20"/>
        <end position="40"/>
    </location>
</feature>
<comment type="similarity">
    <text evidence="5">Belongs to the SAT4 family.</text>
</comment>
<feature type="domain" description="Rhodopsin" evidence="7">
    <location>
        <begin position="36"/>
        <end position="282"/>
    </location>
</feature>
<proteinExistence type="inferred from homology"/>
<feature type="transmembrane region" description="Helical" evidence="6">
    <location>
        <begin position="143"/>
        <end position="163"/>
    </location>
</feature>
<evidence type="ECO:0000256" key="1">
    <source>
        <dbReference type="ARBA" id="ARBA00004141"/>
    </source>
</evidence>
<dbReference type="OrthoDB" id="10017208at2759"/>
<dbReference type="Pfam" id="PF20684">
    <property type="entry name" value="Fung_rhodopsin"/>
    <property type="match status" value="1"/>
</dbReference>
<organism evidence="8 9">
    <name type="scientific">Periconia digitata</name>
    <dbReference type="NCBI Taxonomy" id="1303443"/>
    <lineage>
        <taxon>Eukaryota</taxon>
        <taxon>Fungi</taxon>
        <taxon>Dikarya</taxon>
        <taxon>Ascomycota</taxon>
        <taxon>Pezizomycotina</taxon>
        <taxon>Dothideomycetes</taxon>
        <taxon>Pleosporomycetidae</taxon>
        <taxon>Pleosporales</taxon>
        <taxon>Massarineae</taxon>
        <taxon>Periconiaceae</taxon>
        <taxon>Periconia</taxon>
    </lineage>
</organism>
<keyword evidence="9" id="KW-1185">Reference proteome</keyword>
<name>A0A9W4UL56_9PLEO</name>
<evidence type="ECO:0000256" key="2">
    <source>
        <dbReference type="ARBA" id="ARBA00022692"/>
    </source>
</evidence>
<evidence type="ECO:0000256" key="3">
    <source>
        <dbReference type="ARBA" id="ARBA00022989"/>
    </source>
</evidence>
<gene>
    <name evidence="8" type="ORF">PDIGIT_LOCUS9782</name>
</gene>
<comment type="caution">
    <text evidence="8">The sequence shown here is derived from an EMBL/GenBank/DDBJ whole genome shotgun (WGS) entry which is preliminary data.</text>
</comment>
<keyword evidence="4 6" id="KW-0472">Membrane</keyword>
<dbReference type="InterPro" id="IPR052337">
    <property type="entry name" value="SAT4-like"/>
</dbReference>
<evidence type="ECO:0000259" key="7">
    <source>
        <dbReference type="Pfam" id="PF20684"/>
    </source>
</evidence>
<evidence type="ECO:0000256" key="5">
    <source>
        <dbReference type="ARBA" id="ARBA00038359"/>
    </source>
</evidence>
<evidence type="ECO:0000256" key="6">
    <source>
        <dbReference type="SAM" id="Phobius"/>
    </source>
</evidence>
<evidence type="ECO:0000313" key="8">
    <source>
        <dbReference type="EMBL" id="CAI6336677.1"/>
    </source>
</evidence>
<dbReference type="Proteomes" id="UP001152607">
    <property type="component" value="Unassembled WGS sequence"/>
</dbReference>
<sequence length="358" mass="40031">MVNKTTQATGLSTGLGKTGFALNFLFTIIAIVSFCLRVWVKITTKRDTASHDVLSFGAVVFALAFSIGYSYCIHSGVIGLHMTDAIYTEPNVQKTTYKLFFVAGFIWILSTTLVKLSVLHLYRLIFLGEHRAYIQGRPFKYAINTLYTLLILFCISHILLALLECQPIERQWNKNVNGRCTDTYKQNLADTITNMVLDLLVIVLPMPLLWQLQMPMATKLKVCGIFGLGLFICATNIARVVVIASTRGADVTYNLVHIGLLCRLEIYLGIVAACYPLFNSVLFRRRKIASHHAKRPFFSFNNTIGGQQRNRGVDDGFSTLRTVGDDDVSLRGYERTDIPGAFNSELVYQGNGEMSVVK</sequence>
<comment type="subcellular location">
    <subcellularLocation>
        <location evidence="1">Membrane</location>
        <topology evidence="1">Multi-pass membrane protein</topology>
    </subcellularLocation>
</comment>
<keyword evidence="3 6" id="KW-1133">Transmembrane helix</keyword>
<dbReference type="EMBL" id="CAOQHR010000006">
    <property type="protein sequence ID" value="CAI6336677.1"/>
    <property type="molecule type" value="Genomic_DNA"/>
</dbReference>
<feature type="transmembrane region" description="Helical" evidence="6">
    <location>
        <begin position="99"/>
        <end position="122"/>
    </location>
</feature>
<dbReference type="GO" id="GO:0016020">
    <property type="term" value="C:membrane"/>
    <property type="evidence" value="ECO:0007669"/>
    <property type="project" value="UniProtKB-SubCell"/>
</dbReference>
<dbReference type="InterPro" id="IPR049326">
    <property type="entry name" value="Rhodopsin_dom_fungi"/>
</dbReference>
<keyword evidence="2 6" id="KW-0812">Transmembrane</keyword>
<feature type="transmembrane region" description="Helical" evidence="6">
    <location>
        <begin position="222"/>
        <end position="244"/>
    </location>
</feature>
<protein>
    <recommendedName>
        <fullName evidence="7">Rhodopsin domain-containing protein</fullName>
    </recommendedName>
</protein>
<evidence type="ECO:0000313" key="9">
    <source>
        <dbReference type="Proteomes" id="UP001152607"/>
    </source>
</evidence>
<feature type="transmembrane region" description="Helical" evidence="6">
    <location>
        <begin position="52"/>
        <end position="79"/>
    </location>
</feature>
<dbReference type="AlphaFoldDB" id="A0A9W4UL56"/>
<dbReference type="PANTHER" id="PTHR33048:SF57">
    <property type="entry name" value="INTEGRAL MEMBRANE PROTEIN-RELATED"/>
    <property type="match status" value="1"/>
</dbReference>
<dbReference type="PANTHER" id="PTHR33048">
    <property type="entry name" value="PTH11-LIKE INTEGRAL MEMBRANE PROTEIN (AFU_ORTHOLOGUE AFUA_5G11245)"/>
    <property type="match status" value="1"/>
</dbReference>
<accession>A0A9W4UL56</accession>